<organism evidence="2 3">
    <name type="scientific">Giardia intestinalis</name>
    <name type="common">Giardia lamblia</name>
    <dbReference type="NCBI Taxonomy" id="5741"/>
    <lineage>
        <taxon>Eukaryota</taxon>
        <taxon>Metamonada</taxon>
        <taxon>Diplomonadida</taxon>
        <taxon>Hexamitidae</taxon>
        <taxon>Giardiinae</taxon>
        <taxon>Giardia</taxon>
    </lineage>
</organism>
<keyword evidence="1" id="KW-0175">Coiled coil</keyword>
<reference evidence="3" key="1">
    <citation type="submission" date="2012-02" db="EMBL/GenBank/DDBJ databases">
        <title>Genome sequencing of Giardia lamblia Genotypes A2 and B isolates (DH and GS) and comparative analysis with the genomes of Genotypes A1 and E (WB and Pig).</title>
        <authorList>
            <person name="Adam R."/>
            <person name="Dahlstrom E."/>
            <person name="Martens C."/>
            <person name="Bruno D."/>
            <person name="Barbian K."/>
            <person name="Porcella S.F."/>
            <person name="Nash T."/>
        </authorList>
    </citation>
    <scope>NUCLEOTIDE SEQUENCE</scope>
    <source>
        <strain evidence="3">GS</strain>
    </source>
</reference>
<proteinExistence type="predicted"/>
<protein>
    <recommendedName>
        <fullName evidence="4">Prefoldin subunit</fullName>
    </recommendedName>
</protein>
<evidence type="ECO:0000313" key="3">
    <source>
        <dbReference type="Proteomes" id="UP000018040"/>
    </source>
</evidence>
<dbReference type="VEuPathDB" id="GiardiaDB:QR46_3986"/>
<gene>
    <name evidence="2" type="ORF">GSB_153411</name>
</gene>
<sequence>MSLPNIDTVNALRNELCNLRRHLTIRERGKPHPYMCLGNVALLPIKRPSQSAPLVVHLGCGIFVEKSDSAIKARVANVLDSIKEQEERLNKELRDSIQNLREEDSVPSVTLLNTQQKTKVSEPSVRYELSSFIFEDDPHTAIVEHKTVIQKRSEPRRIRSQFAIERL</sequence>
<evidence type="ECO:0008006" key="4">
    <source>
        <dbReference type="Google" id="ProtNLM"/>
    </source>
</evidence>
<dbReference type="EMBL" id="AHHH01000142">
    <property type="protein sequence ID" value="ESU41181.1"/>
    <property type="molecule type" value="Genomic_DNA"/>
</dbReference>
<accession>V6TR60</accession>
<dbReference type="OrthoDB" id="10254795at2759"/>
<evidence type="ECO:0000313" key="2">
    <source>
        <dbReference type="EMBL" id="ESU41181.1"/>
    </source>
</evidence>
<feature type="coiled-coil region" evidence="1">
    <location>
        <begin position="72"/>
        <end position="103"/>
    </location>
</feature>
<dbReference type="SUPFAM" id="SSF46579">
    <property type="entry name" value="Prefoldin"/>
    <property type="match status" value="1"/>
</dbReference>
<evidence type="ECO:0000256" key="1">
    <source>
        <dbReference type="SAM" id="Coils"/>
    </source>
</evidence>
<dbReference type="Proteomes" id="UP000018040">
    <property type="component" value="Unassembled WGS sequence"/>
</dbReference>
<name>V6TR60_GIAIN</name>
<comment type="caution">
    <text evidence="2">The sequence shown here is derived from an EMBL/GenBank/DDBJ whole genome shotgun (WGS) entry which is preliminary data.</text>
</comment>
<reference evidence="2 3" key="2">
    <citation type="journal article" date="2013" name="Genome Biol. Evol.">
        <title>Genome sequencing of Giardia lamblia genotypes A2 and B isolates (DH and GS) and comparative analysis with the genomes of genotypes A1 and E (WB and Pig).</title>
        <authorList>
            <person name="Adam R.D."/>
            <person name="Dahlstrom E.W."/>
            <person name="Martens C.A."/>
            <person name="Bruno D.P."/>
            <person name="Barbian K.D."/>
            <person name="Ricklefs S.M."/>
            <person name="Hernandez M.M."/>
            <person name="Narla N.P."/>
            <person name="Patel R.B."/>
            <person name="Porcella S.F."/>
            <person name="Nash T.E."/>
        </authorList>
    </citation>
    <scope>NUCLEOTIDE SEQUENCE [LARGE SCALE GENOMIC DNA]</scope>
    <source>
        <strain evidence="2 3">GS</strain>
    </source>
</reference>
<dbReference type="AlphaFoldDB" id="V6TR60"/>
<dbReference type="VEuPathDB" id="GiardiaDB:GL50803_0028703"/>